<sequence length="31" mass="3300">MSKTVTNNGGMAFASEKGMETWHEALCAPLS</sequence>
<accession>A0A381EF44</accession>
<name>A0A381EF44_9GAMM</name>
<reference evidence="1 2" key="1">
    <citation type="submission" date="2018-06" db="EMBL/GenBank/DDBJ databases">
        <authorList>
            <consortium name="Pathogen Informatics"/>
            <person name="Doyle S."/>
        </authorList>
    </citation>
    <scope>NUCLEOTIDE SEQUENCE [LARGE SCALE GENOMIC DNA]</scope>
    <source>
        <strain evidence="1 2">NCTC13294</strain>
    </source>
</reference>
<proteinExistence type="predicted"/>
<dbReference type="AlphaFoldDB" id="A0A381EF44"/>
<evidence type="ECO:0000313" key="2">
    <source>
        <dbReference type="Proteomes" id="UP000254572"/>
    </source>
</evidence>
<keyword evidence="2" id="KW-1185">Reference proteome</keyword>
<protein>
    <submittedName>
        <fullName evidence="1">Uncharacterized protein</fullName>
    </submittedName>
</protein>
<dbReference type="Proteomes" id="UP000254572">
    <property type="component" value="Unassembled WGS sequence"/>
</dbReference>
<organism evidence="1 2">
    <name type="scientific">Cardiobacterium valvarum</name>
    <dbReference type="NCBI Taxonomy" id="194702"/>
    <lineage>
        <taxon>Bacteria</taxon>
        <taxon>Pseudomonadati</taxon>
        <taxon>Pseudomonadota</taxon>
        <taxon>Gammaproteobacteria</taxon>
        <taxon>Cardiobacteriales</taxon>
        <taxon>Cardiobacteriaceae</taxon>
        <taxon>Cardiobacterium</taxon>
    </lineage>
</organism>
<dbReference type="EMBL" id="UFUW01000001">
    <property type="protein sequence ID" value="SUX25635.1"/>
    <property type="molecule type" value="Genomic_DNA"/>
</dbReference>
<gene>
    <name evidence="1" type="ORF">NCTC13294_02533</name>
</gene>
<evidence type="ECO:0000313" key="1">
    <source>
        <dbReference type="EMBL" id="SUX25635.1"/>
    </source>
</evidence>